<dbReference type="AlphaFoldDB" id="A0A8X6KTN1"/>
<protein>
    <submittedName>
        <fullName evidence="1">Uncharacterized protein</fullName>
    </submittedName>
</protein>
<evidence type="ECO:0000313" key="2">
    <source>
        <dbReference type="Proteomes" id="UP000887116"/>
    </source>
</evidence>
<reference evidence="1" key="1">
    <citation type="submission" date="2020-07" db="EMBL/GenBank/DDBJ databases">
        <title>Multicomponent nature underlies the extraordinary mechanical properties of spider dragline silk.</title>
        <authorList>
            <person name="Kono N."/>
            <person name="Nakamura H."/>
            <person name="Mori M."/>
            <person name="Yoshida Y."/>
            <person name="Ohtoshi R."/>
            <person name="Malay A.D."/>
            <person name="Moran D.A.P."/>
            <person name="Tomita M."/>
            <person name="Numata K."/>
            <person name="Arakawa K."/>
        </authorList>
    </citation>
    <scope>NUCLEOTIDE SEQUENCE</scope>
</reference>
<organism evidence="1 2">
    <name type="scientific">Trichonephila clavata</name>
    <name type="common">Joro spider</name>
    <name type="synonym">Nephila clavata</name>
    <dbReference type="NCBI Taxonomy" id="2740835"/>
    <lineage>
        <taxon>Eukaryota</taxon>
        <taxon>Metazoa</taxon>
        <taxon>Ecdysozoa</taxon>
        <taxon>Arthropoda</taxon>
        <taxon>Chelicerata</taxon>
        <taxon>Arachnida</taxon>
        <taxon>Araneae</taxon>
        <taxon>Araneomorphae</taxon>
        <taxon>Entelegynae</taxon>
        <taxon>Araneoidea</taxon>
        <taxon>Nephilidae</taxon>
        <taxon>Trichonephila</taxon>
    </lineage>
</organism>
<dbReference type="Proteomes" id="UP000887116">
    <property type="component" value="Unassembled WGS sequence"/>
</dbReference>
<keyword evidence="2" id="KW-1185">Reference proteome</keyword>
<evidence type="ECO:0000313" key="1">
    <source>
        <dbReference type="EMBL" id="GFQ83886.1"/>
    </source>
</evidence>
<sequence>MKLKCGNTEINRFVQKFLLEIQPESLQLAVGIENVPEPSPSSEVPVTDQEVNPEFTECLGAREKSFILEVEKEASDKESYGNPVKHVDIVFPSKEKGILNVPQDDCR</sequence>
<comment type="caution">
    <text evidence="1">The sequence shown here is derived from an EMBL/GenBank/DDBJ whole genome shotgun (WGS) entry which is preliminary data.</text>
</comment>
<name>A0A8X6KTN1_TRICU</name>
<accession>A0A8X6KTN1</accession>
<gene>
    <name evidence="1" type="ORF">TNCT_708661</name>
</gene>
<dbReference type="EMBL" id="BMAO01022725">
    <property type="protein sequence ID" value="GFQ83886.1"/>
    <property type="molecule type" value="Genomic_DNA"/>
</dbReference>
<proteinExistence type="predicted"/>